<proteinExistence type="predicted"/>
<dbReference type="InterPro" id="IPR021136">
    <property type="entry name" value="Flagellar_hook_control-like_C"/>
</dbReference>
<dbReference type="InterPro" id="IPR038610">
    <property type="entry name" value="FliK-like_C_sf"/>
</dbReference>
<keyword evidence="2" id="KW-0969">Cilium</keyword>
<evidence type="ECO:0000259" key="1">
    <source>
        <dbReference type="Pfam" id="PF02120"/>
    </source>
</evidence>
<keyword evidence="2" id="KW-0966">Cell projection</keyword>
<dbReference type="Proteomes" id="UP000633418">
    <property type="component" value="Chromosome"/>
</dbReference>
<accession>A0A9E6TWL3</accession>
<sequence>MTEINSLGAQTTVSPQVAKAAMTGELLRLLQAQPGMLPPGENAEAEVVSLRQVGPDFQLLLRLTQANGNQTQVLANASQPLAPGSQIIVSQPDSNRLAVMVQLGNAGNIATLTQVDTRQVPVGTLLQGKVLTSQALPATVGEPVSFRSLVSLLNSPQAGATLVIDSPRRLPLGSLLSAMVQGDQSLRFVPLSGRQDQLAVTQHLSTQQAQQASLTGVLSTLQRIASAPDAGLELRASAERLLASLPEARQLGDAKNLAQALNDSGTFLEAKLFGGQASGIAADLKAQLIRLVAQALPNPSGQAALAAHPALASAPQVLAHALPGLARSALGMLGQVSPRPQPSAFPLPSRLLQKLESEGDLQQLLRLAAAAISRLQSHSLSSLQQSGTLDNGNQQTTWQTEIPVRHGQEFIPLQVKLQREETPEQQAEREREQHDPLEALWRIELAFDLSPLGPLQVQAQLAKGRLSGQLWAQHEQTARLIDSQLGALRERLLARGLDVGDLECHPGTPPQGPRTRLEQRWVDENA</sequence>
<evidence type="ECO:0000313" key="3">
    <source>
        <dbReference type="Proteomes" id="UP000633418"/>
    </source>
</evidence>
<reference evidence="2 3" key="1">
    <citation type="journal article" date="2020" name="Microorganisms">
        <title>Reliable Identification of Environmental Pseudomonas Isolates Using the rpoD Gene.</title>
        <authorList>
            <consortium name="The Broad Institute Genome Sequencing Platform"/>
            <person name="Girard L."/>
            <person name="Lood C."/>
            <person name="Rokni-Zadeh H."/>
            <person name="van Noort V."/>
            <person name="Lavigne R."/>
            <person name="De Mot R."/>
        </authorList>
    </citation>
    <scope>NUCLEOTIDE SEQUENCE [LARGE SCALE GENOMIC DNA]</scope>
    <source>
        <strain evidence="2 3">RW9S1A</strain>
    </source>
</reference>
<reference evidence="2 3" key="2">
    <citation type="journal article" date="2021" name="Microorganisms">
        <title>The Ever-Expanding Pseudomonas Genus: Description of 43 New Species and Partition of the Pseudomonas putida Group.</title>
        <authorList>
            <person name="Girard L."/>
            <person name="Lood C."/>
            <person name="Hofte M."/>
            <person name="Vandamme P."/>
            <person name="Rokni-Zadeh H."/>
            <person name="van Noort V."/>
            <person name="Lavigne R."/>
            <person name="De Mot R."/>
        </authorList>
    </citation>
    <scope>NUCLEOTIDE SEQUENCE [LARGE SCALE GENOMIC DNA]</scope>
    <source>
        <strain evidence="2 3">RW9S1A</strain>
    </source>
</reference>
<dbReference type="RefSeq" id="WP_186660806.1">
    <property type="nucleotide sequence ID" value="NZ_CP077095.1"/>
</dbReference>
<gene>
    <name evidence="2" type="ORF">HU772_017045</name>
</gene>
<dbReference type="KEGG" id="pxn:HU772_017045"/>
<dbReference type="Gene3D" id="3.30.750.140">
    <property type="match status" value="1"/>
</dbReference>
<keyword evidence="2" id="KW-0282">Flagellum</keyword>
<protein>
    <submittedName>
        <fullName evidence="2">Flagellar hook-length control protein FliK</fullName>
    </submittedName>
</protein>
<keyword evidence="3" id="KW-1185">Reference proteome</keyword>
<dbReference type="Pfam" id="PF02120">
    <property type="entry name" value="Flg_hook"/>
    <property type="match status" value="1"/>
</dbReference>
<dbReference type="EMBL" id="CP077095">
    <property type="protein sequence ID" value="QXI37045.1"/>
    <property type="molecule type" value="Genomic_DNA"/>
</dbReference>
<dbReference type="AlphaFoldDB" id="A0A9E6TWL3"/>
<evidence type="ECO:0000313" key="2">
    <source>
        <dbReference type="EMBL" id="QXI37045.1"/>
    </source>
</evidence>
<organism evidence="2 3">
    <name type="scientific">Pseudomonas xantholysinigenes</name>
    <dbReference type="NCBI Taxonomy" id="2745490"/>
    <lineage>
        <taxon>Bacteria</taxon>
        <taxon>Pseudomonadati</taxon>
        <taxon>Pseudomonadota</taxon>
        <taxon>Gammaproteobacteria</taxon>
        <taxon>Pseudomonadales</taxon>
        <taxon>Pseudomonadaceae</taxon>
        <taxon>Pseudomonas</taxon>
    </lineage>
</organism>
<feature type="domain" description="Flagellar hook-length control protein-like C-terminal" evidence="1">
    <location>
        <begin position="430"/>
        <end position="512"/>
    </location>
</feature>
<name>A0A9E6TWL3_9PSED</name>